<dbReference type="EMBL" id="JBDIVE010000009">
    <property type="protein sequence ID" value="MEN3069917.1"/>
    <property type="molecule type" value="Genomic_DNA"/>
</dbReference>
<proteinExistence type="predicted"/>
<comment type="caution">
    <text evidence="1">The sequence shown here is derived from an EMBL/GenBank/DDBJ whole genome shotgun (WGS) entry which is preliminary data.</text>
</comment>
<evidence type="ECO:0000313" key="1">
    <source>
        <dbReference type="EMBL" id="MEN3069917.1"/>
    </source>
</evidence>
<dbReference type="Proteomes" id="UP001410394">
    <property type="component" value="Unassembled WGS sequence"/>
</dbReference>
<sequence length="106" mass="11954">MTFEIETTSHCENGISPRWIWWIRGIAGTPRFGLVGTDEQGQGLYIYEHDGDRQPRREPLPGCERFSVPLDFSKSHANALLIEHLVQIGWKPPSAPPGTDKQTLTL</sequence>
<protein>
    <submittedName>
        <fullName evidence="1">Uncharacterized protein</fullName>
    </submittedName>
</protein>
<accession>A0ABU9Z1R4</accession>
<evidence type="ECO:0000313" key="2">
    <source>
        <dbReference type="Proteomes" id="UP001410394"/>
    </source>
</evidence>
<reference evidence="1 2" key="1">
    <citation type="journal article" date="2018" name="Int. J. Syst. Evol. Microbiol.">
        <title>Uliginosibacterium sediminicola sp. nov., isolated from freshwater sediment.</title>
        <authorList>
            <person name="Hwang W.M."/>
            <person name="Kim S.M."/>
            <person name="Kang K."/>
            <person name="Ahn T.Y."/>
        </authorList>
    </citation>
    <scope>NUCLEOTIDE SEQUENCE [LARGE SCALE GENOMIC DNA]</scope>
    <source>
        <strain evidence="1 2">M1-21</strain>
    </source>
</reference>
<dbReference type="RefSeq" id="WP_345920691.1">
    <property type="nucleotide sequence ID" value="NZ_JBDIVE010000009.1"/>
</dbReference>
<name>A0ABU9Z1R4_9RHOO</name>
<gene>
    <name evidence="1" type="ORF">ABDB84_15655</name>
</gene>
<organism evidence="1 2">
    <name type="scientific">Uliginosibacterium sediminicola</name>
    <dbReference type="NCBI Taxonomy" id="2024550"/>
    <lineage>
        <taxon>Bacteria</taxon>
        <taxon>Pseudomonadati</taxon>
        <taxon>Pseudomonadota</taxon>
        <taxon>Betaproteobacteria</taxon>
        <taxon>Rhodocyclales</taxon>
        <taxon>Zoogloeaceae</taxon>
        <taxon>Uliginosibacterium</taxon>
    </lineage>
</organism>
<keyword evidence="2" id="KW-1185">Reference proteome</keyword>